<feature type="binding site" description="covalent" evidence="8">
    <location>
        <position position="74"/>
    </location>
    <ligand>
        <name>heme c</name>
        <dbReference type="ChEBI" id="CHEBI:61717"/>
        <label>1</label>
    </ligand>
</feature>
<evidence type="ECO:0000256" key="8">
    <source>
        <dbReference type="PIRSR" id="PIRSR000294-1"/>
    </source>
</evidence>
<dbReference type="EMBL" id="JAEPDI010000015">
    <property type="protein sequence ID" value="MCG7940755.1"/>
    <property type="molecule type" value="Genomic_DNA"/>
</dbReference>
<keyword evidence="2 8" id="KW-0349">Heme</keyword>
<evidence type="ECO:0000256" key="3">
    <source>
        <dbReference type="ARBA" id="ARBA00022723"/>
    </source>
</evidence>
<dbReference type="GO" id="GO:0009055">
    <property type="term" value="F:electron transfer activity"/>
    <property type="evidence" value="ECO:0007669"/>
    <property type="project" value="InterPro"/>
</dbReference>
<comment type="cofactor">
    <cofactor evidence="8">
        <name>heme</name>
        <dbReference type="ChEBI" id="CHEBI:30413"/>
    </cofactor>
    <text evidence="8">Binds 2 heme groups.</text>
</comment>
<dbReference type="AlphaFoldDB" id="A0A9E4K8J2"/>
<organism evidence="13 14">
    <name type="scientific">Candidatus Thiodiazotropha lotti</name>
    <dbReference type="NCBI Taxonomy" id="2792787"/>
    <lineage>
        <taxon>Bacteria</taxon>
        <taxon>Pseudomonadati</taxon>
        <taxon>Pseudomonadota</taxon>
        <taxon>Gammaproteobacteria</taxon>
        <taxon>Chromatiales</taxon>
        <taxon>Sedimenticolaceae</taxon>
        <taxon>Candidatus Thiodiazotropha</taxon>
    </lineage>
</organism>
<comment type="subcellular location">
    <subcellularLocation>
        <location evidence="1">Periplasm</location>
    </subcellularLocation>
</comment>
<dbReference type="PANTHER" id="PTHR30600">
    <property type="entry name" value="CYTOCHROME C PEROXIDASE-RELATED"/>
    <property type="match status" value="1"/>
</dbReference>
<keyword evidence="4 11" id="KW-0732">Signal</keyword>
<comment type="PTM">
    <text evidence="8">Binds 2 heme groups per subunit.</text>
</comment>
<dbReference type="Proteomes" id="UP000886687">
    <property type="component" value="Unassembled WGS sequence"/>
</dbReference>
<dbReference type="GO" id="GO:0004130">
    <property type="term" value="F:cytochrome-c peroxidase activity"/>
    <property type="evidence" value="ECO:0007669"/>
    <property type="project" value="TreeGrafter"/>
</dbReference>
<feature type="binding site" description="covalent" evidence="8">
    <location>
        <position position="222"/>
    </location>
    <ligand>
        <name>heme c</name>
        <dbReference type="ChEBI" id="CHEBI:61717"/>
        <label>2</label>
    </ligand>
</feature>
<feature type="binding site" description="axial binding residue" evidence="9">
    <location>
        <position position="296"/>
    </location>
    <ligand>
        <name>heme c</name>
        <dbReference type="ChEBI" id="CHEBI:61717"/>
        <label>2</label>
    </ligand>
    <ligandPart>
        <name>Fe</name>
        <dbReference type="ChEBI" id="CHEBI:18248"/>
    </ligandPart>
</feature>
<keyword evidence="13" id="KW-0575">Peroxidase</keyword>
<dbReference type="GO" id="GO:0046872">
    <property type="term" value="F:metal ion binding"/>
    <property type="evidence" value="ECO:0007669"/>
    <property type="project" value="UniProtKB-KW"/>
</dbReference>
<keyword evidence="3 9" id="KW-0479">Metal-binding</keyword>
<feature type="binding site" description="covalent" evidence="8">
    <location>
        <position position="77"/>
    </location>
    <ligand>
        <name>heme c</name>
        <dbReference type="ChEBI" id="CHEBI:61717"/>
        <label>1</label>
    </ligand>
</feature>
<feature type="binding site" description="axial binding residue" evidence="9">
    <location>
        <position position="226"/>
    </location>
    <ligand>
        <name>heme c</name>
        <dbReference type="ChEBI" id="CHEBI:61717"/>
        <label>2</label>
    </ligand>
    <ligandPart>
        <name>Fe</name>
        <dbReference type="ChEBI" id="CHEBI:18248"/>
    </ligandPart>
</feature>
<proteinExistence type="predicted"/>
<evidence type="ECO:0000256" key="4">
    <source>
        <dbReference type="ARBA" id="ARBA00022729"/>
    </source>
</evidence>
<dbReference type="InterPro" id="IPR026259">
    <property type="entry name" value="MauG/Cytc_peroxidase"/>
</dbReference>
<dbReference type="GO" id="GO:0042597">
    <property type="term" value="C:periplasmic space"/>
    <property type="evidence" value="ECO:0007669"/>
    <property type="project" value="UniProtKB-SubCell"/>
</dbReference>
<dbReference type="Gene3D" id="1.10.760.10">
    <property type="entry name" value="Cytochrome c-like domain"/>
    <property type="match status" value="2"/>
</dbReference>
<feature type="binding site" description="covalent" evidence="8">
    <location>
        <position position="225"/>
    </location>
    <ligand>
        <name>heme c</name>
        <dbReference type="ChEBI" id="CHEBI:61717"/>
        <label>2</label>
    </ligand>
</feature>
<evidence type="ECO:0000256" key="2">
    <source>
        <dbReference type="ARBA" id="ARBA00022617"/>
    </source>
</evidence>
<dbReference type="InterPro" id="IPR036909">
    <property type="entry name" value="Cyt_c-like_dom_sf"/>
</dbReference>
<feature type="domain" description="Cytochrome c" evidence="12">
    <location>
        <begin position="52"/>
        <end position="186"/>
    </location>
</feature>
<evidence type="ECO:0000256" key="1">
    <source>
        <dbReference type="ARBA" id="ARBA00004418"/>
    </source>
</evidence>
<keyword evidence="6" id="KW-0560">Oxidoreductase</keyword>
<accession>A0A9E4K8J2</accession>
<dbReference type="GO" id="GO:0020037">
    <property type="term" value="F:heme binding"/>
    <property type="evidence" value="ECO:0007669"/>
    <property type="project" value="InterPro"/>
</dbReference>
<evidence type="ECO:0000256" key="11">
    <source>
        <dbReference type="SAM" id="SignalP"/>
    </source>
</evidence>
<evidence type="ECO:0000256" key="10">
    <source>
        <dbReference type="SAM" id="MobiDB-lite"/>
    </source>
</evidence>
<dbReference type="SUPFAM" id="SSF46626">
    <property type="entry name" value="Cytochrome c"/>
    <property type="match status" value="2"/>
</dbReference>
<feature type="region of interest" description="Disordered" evidence="10">
    <location>
        <begin position="81"/>
        <end position="105"/>
    </location>
</feature>
<dbReference type="PANTHER" id="PTHR30600:SF7">
    <property type="entry name" value="CYTOCHROME C PEROXIDASE-RELATED"/>
    <property type="match status" value="1"/>
</dbReference>
<keyword evidence="7 9" id="KW-0408">Iron</keyword>
<comment type="caution">
    <text evidence="13">The sequence shown here is derived from an EMBL/GenBank/DDBJ whole genome shotgun (WGS) entry which is preliminary data.</text>
</comment>
<dbReference type="InterPro" id="IPR009056">
    <property type="entry name" value="Cyt_c-like_dom"/>
</dbReference>
<dbReference type="PROSITE" id="PS51007">
    <property type="entry name" value="CYTC"/>
    <property type="match status" value="2"/>
</dbReference>
<name>A0A9E4K8J2_9GAMM</name>
<dbReference type="Pfam" id="PF03150">
    <property type="entry name" value="CCP_MauG"/>
    <property type="match status" value="1"/>
</dbReference>
<evidence type="ECO:0000256" key="6">
    <source>
        <dbReference type="ARBA" id="ARBA00023002"/>
    </source>
</evidence>
<gene>
    <name evidence="13" type="ORF">JAZ04_18115</name>
</gene>
<protein>
    <submittedName>
        <fullName evidence="13">Cytochrome-c peroxidase</fullName>
    </submittedName>
</protein>
<feature type="binding site" description="axial binding residue" evidence="9">
    <location>
        <position position="78"/>
    </location>
    <ligand>
        <name>heme c</name>
        <dbReference type="ChEBI" id="CHEBI:61717"/>
        <label>1</label>
    </ligand>
    <ligandPart>
        <name>Fe</name>
        <dbReference type="ChEBI" id="CHEBI:18248"/>
    </ligandPart>
</feature>
<feature type="chain" id="PRO_5038607951" evidence="11">
    <location>
        <begin position="23"/>
        <end position="333"/>
    </location>
</feature>
<dbReference type="InterPro" id="IPR004852">
    <property type="entry name" value="Di-haem_cyt_c_peroxidsae"/>
</dbReference>
<reference evidence="13" key="1">
    <citation type="journal article" date="2021" name="Proc. Natl. Acad. Sci. U.S.A.">
        <title>Global biogeography of chemosynthetic symbionts reveals both localized and globally distributed symbiont groups. .</title>
        <authorList>
            <person name="Osvatic J.T."/>
            <person name="Wilkins L.G.E."/>
            <person name="Leibrecht L."/>
            <person name="Leray M."/>
            <person name="Zauner S."/>
            <person name="Polzin J."/>
            <person name="Camacho Y."/>
            <person name="Gros O."/>
            <person name="van Gils J.A."/>
            <person name="Eisen J.A."/>
            <person name="Petersen J.M."/>
            <person name="Yuen B."/>
        </authorList>
    </citation>
    <scope>NUCLEOTIDE SEQUENCE</scope>
    <source>
        <strain evidence="13">MAGL173</strain>
    </source>
</reference>
<feature type="domain" description="Cytochrome c" evidence="12">
    <location>
        <begin position="208"/>
        <end position="321"/>
    </location>
</feature>
<dbReference type="PIRSF" id="PIRSF000294">
    <property type="entry name" value="Cytochrome-c_peroxidase"/>
    <property type="match status" value="1"/>
</dbReference>
<evidence type="ECO:0000313" key="13">
    <source>
        <dbReference type="EMBL" id="MCG7940755.1"/>
    </source>
</evidence>
<dbReference type="InterPro" id="IPR051395">
    <property type="entry name" value="Cytochrome_c_Peroxidase/MauG"/>
</dbReference>
<keyword evidence="5" id="KW-0574">Periplasm</keyword>
<evidence type="ECO:0000313" key="14">
    <source>
        <dbReference type="Proteomes" id="UP000886687"/>
    </source>
</evidence>
<evidence type="ECO:0000256" key="9">
    <source>
        <dbReference type="PIRSR" id="PIRSR000294-2"/>
    </source>
</evidence>
<sequence length="333" mass="36894">MKPKLCLVFVLMVCLFTPGVQADKTDRLIKKANRYFTPLPQIMPGSENDTPERVELGRELYFDPRLSINDSQSCASCHPLGNGRGGMDSRPTSPGARGEFGDRNTPTVLNAGWQRSQFWDGRAKDLADQARQPILNPIEMGMPDEASVVNKLSAIPDYMDAFEKAFPEDASPLSYDNMAEAIAAFERTLRSESRFDDFMRGDKTALNVQEQSGLTLFIRHNCVRCHDGPMIGGTLLEKLGVNAEFHNTEDLGRFRVTGEEADRMVFKVASLRNVAITGPWFHDGSGKELSEVVKIMARIQLDTELKAQDAEAITAFLHALTGKDFESTAAVSQ</sequence>
<evidence type="ECO:0000259" key="12">
    <source>
        <dbReference type="PROSITE" id="PS51007"/>
    </source>
</evidence>
<feature type="signal peptide" evidence="11">
    <location>
        <begin position="1"/>
        <end position="22"/>
    </location>
</feature>
<evidence type="ECO:0000256" key="5">
    <source>
        <dbReference type="ARBA" id="ARBA00022764"/>
    </source>
</evidence>
<evidence type="ECO:0000256" key="7">
    <source>
        <dbReference type="ARBA" id="ARBA00023004"/>
    </source>
</evidence>